<evidence type="ECO:0000256" key="1">
    <source>
        <dbReference type="ARBA" id="ARBA00004651"/>
    </source>
</evidence>
<evidence type="ECO:0000256" key="10">
    <source>
        <dbReference type="HAMAP-Rule" id="MF_00454"/>
    </source>
</evidence>
<evidence type="ECO:0000313" key="12">
    <source>
        <dbReference type="Proteomes" id="UP000007488"/>
    </source>
</evidence>
<dbReference type="GO" id="GO:0140114">
    <property type="term" value="P:cellular detoxification of fluoride"/>
    <property type="evidence" value="ECO:0007669"/>
    <property type="project" value="UniProtKB-UniRule"/>
</dbReference>
<feature type="transmembrane region" description="Helical" evidence="10">
    <location>
        <begin position="100"/>
        <end position="121"/>
    </location>
</feature>
<evidence type="ECO:0000256" key="9">
    <source>
        <dbReference type="ARBA" id="ARBA00049940"/>
    </source>
</evidence>
<feature type="transmembrane region" description="Helical" evidence="10">
    <location>
        <begin position="67"/>
        <end position="88"/>
    </location>
</feature>
<dbReference type="PANTHER" id="PTHR28259:SF1">
    <property type="entry name" value="FLUORIDE EXPORT PROTEIN 1-RELATED"/>
    <property type="match status" value="1"/>
</dbReference>
<gene>
    <name evidence="10" type="primary">fluC</name>
    <name evidence="10" type="synonym">crcB</name>
    <name evidence="11" type="ordered locus">Sgly_3309</name>
</gene>
<keyword evidence="4 10" id="KW-1133">Transmembrane helix</keyword>
<keyword evidence="10" id="KW-0479">Metal-binding</keyword>
<dbReference type="HOGENOM" id="CLU_114342_2_3_9"/>
<keyword evidence="2 10" id="KW-1003">Cell membrane</keyword>
<dbReference type="PANTHER" id="PTHR28259">
    <property type="entry name" value="FLUORIDE EXPORT PROTEIN 1-RELATED"/>
    <property type="match status" value="1"/>
</dbReference>
<comment type="activity regulation">
    <text evidence="10">Na(+) is not transported, but it plays an essential structural role and its presence is essential for fluoride channel function.</text>
</comment>
<reference evidence="12" key="2">
    <citation type="submission" date="2011-02" db="EMBL/GenBank/DDBJ databases">
        <title>The complete genome of Syntrophobotulus glycolicus DSM 8271.</title>
        <authorList>
            <person name="Lucas S."/>
            <person name="Copeland A."/>
            <person name="Lapidus A."/>
            <person name="Bruce D."/>
            <person name="Goodwin L."/>
            <person name="Pitluck S."/>
            <person name="Kyrpides N."/>
            <person name="Mavromatis K."/>
            <person name="Pagani I."/>
            <person name="Ivanova N."/>
            <person name="Mikhailova N."/>
            <person name="Chertkov O."/>
            <person name="Held B."/>
            <person name="Detter J.C."/>
            <person name="Tapia R."/>
            <person name="Han C."/>
            <person name="Land M."/>
            <person name="Hauser L."/>
            <person name="Markowitz V."/>
            <person name="Cheng J.-F."/>
            <person name="Hugenholtz P."/>
            <person name="Woyke T."/>
            <person name="Wu D."/>
            <person name="Spring S."/>
            <person name="Schroeder M."/>
            <person name="Brambilla E."/>
            <person name="Klenk H.-P."/>
            <person name="Eisen J.A."/>
        </authorList>
    </citation>
    <scope>NUCLEOTIDE SEQUENCE [LARGE SCALE GENOMIC DNA]</scope>
    <source>
        <strain evidence="12">DSM 8271 / FlGlyR</strain>
    </source>
</reference>
<sequence length="124" mass="14063">MYNFFAIALGGSLGALTRFQLGIWITQKWNHAFPLHTFIINLTGSFFLGFLNLYFMEKTNLDPIWRLAVCTGFLGAYTTFSTFSYETFNLFESGQYSTALFYILGSVFLSIIGVMLGIHLARLL</sequence>
<evidence type="ECO:0000256" key="3">
    <source>
        <dbReference type="ARBA" id="ARBA00022692"/>
    </source>
</evidence>
<evidence type="ECO:0000256" key="8">
    <source>
        <dbReference type="ARBA" id="ARBA00035585"/>
    </source>
</evidence>
<dbReference type="STRING" id="645991.Sgly_3309"/>
<dbReference type="NCBIfam" id="TIGR00494">
    <property type="entry name" value="crcB"/>
    <property type="match status" value="1"/>
</dbReference>
<dbReference type="GO" id="GO:0005886">
    <property type="term" value="C:plasma membrane"/>
    <property type="evidence" value="ECO:0007669"/>
    <property type="project" value="UniProtKB-SubCell"/>
</dbReference>
<evidence type="ECO:0000313" key="11">
    <source>
        <dbReference type="EMBL" id="ADY57572.1"/>
    </source>
</evidence>
<evidence type="ECO:0000256" key="2">
    <source>
        <dbReference type="ARBA" id="ARBA00022475"/>
    </source>
</evidence>
<dbReference type="GO" id="GO:0046872">
    <property type="term" value="F:metal ion binding"/>
    <property type="evidence" value="ECO:0007669"/>
    <property type="project" value="UniProtKB-KW"/>
</dbReference>
<keyword evidence="10" id="KW-0813">Transport</keyword>
<evidence type="ECO:0000256" key="7">
    <source>
        <dbReference type="ARBA" id="ARBA00035120"/>
    </source>
</evidence>
<keyword evidence="10" id="KW-0406">Ion transport</keyword>
<name>F0T2T5_SYNGF</name>
<evidence type="ECO:0000256" key="4">
    <source>
        <dbReference type="ARBA" id="ARBA00022989"/>
    </source>
</evidence>
<dbReference type="eggNOG" id="COG0239">
    <property type="taxonomic scope" value="Bacteria"/>
</dbReference>
<comment type="similarity">
    <text evidence="7 10">Belongs to the fluoride channel Fluc/FEX (TC 1.A.43) family.</text>
</comment>
<feature type="binding site" evidence="10">
    <location>
        <position position="75"/>
    </location>
    <ligand>
        <name>Na(+)</name>
        <dbReference type="ChEBI" id="CHEBI:29101"/>
        <note>structural</note>
    </ligand>
</feature>
<dbReference type="Pfam" id="PF02537">
    <property type="entry name" value="CRCB"/>
    <property type="match status" value="1"/>
</dbReference>
<dbReference type="GO" id="GO:0062054">
    <property type="term" value="F:fluoride channel activity"/>
    <property type="evidence" value="ECO:0007669"/>
    <property type="project" value="UniProtKB-UniRule"/>
</dbReference>
<dbReference type="Proteomes" id="UP000007488">
    <property type="component" value="Chromosome"/>
</dbReference>
<dbReference type="OrthoDB" id="9815830at2"/>
<keyword evidence="6 10" id="KW-0407">Ion channel</keyword>
<dbReference type="AlphaFoldDB" id="F0T2T5"/>
<keyword evidence="5 10" id="KW-0472">Membrane</keyword>
<feature type="binding site" evidence="10">
    <location>
        <position position="78"/>
    </location>
    <ligand>
        <name>Na(+)</name>
        <dbReference type="ChEBI" id="CHEBI:29101"/>
        <note>structural</note>
    </ligand>
</feature>
<keyword evidence="3 10" id="KW-0812">Transmembrane</keyword>
<dbReference type="InterPro" id="IPR003691">
    <property type="entry name" value="FluC"/>
</dbReference>
<feature type="transmembrane region" description="Helical" evidence="10">
    <location>
        <begin position="35"/>
        <end position="55"/>
    </location>
</feature>
<dbReference type="RefSeq" id="WP_013626297.1">
    <property type="nucleotide sequence ID" value="NC_015172.1"/>
</dbReference>
<comment type="function">
    <text evidence="9 10">Fluoride-specific ion channel. Important for reducing fluoride concentration in the cell, thus reducing its toxicity.</text>
</comment>
<evidence type="ECO:0000256" key="5">
    <source>
        <dbReference type="ARBA" id="ARBA00023136"/>
    </source>
</evidence>
<protein>
    <recommendedName>
        <fullName evidence="10">Fluoride-specific ion channel FluC</fullName>
    </recommendedName>
</protein>
<keyword evidence="10" id="KW-0915">Sodium</keyword>
<accession>F0T2T5</accession>
<dbReference type="EMBL" id="CP002547">
    <property type="protein sequence ID" value="ADY57572.1"/>
    <property type="molecule type" value="Genomic_DNA"/>
</dbReference>
<comment type="subcellular location">
    <subcellularLocation>
        <location evidence="1 10">Cell membrane</location>
        <topology evidence="1 10">Multi-pass membrane protein</topology>
    </subcellularLocation>
</comment>
<reference evidence="11 12" key="1">
    <citation type="journal article" date="2011" name="Stand. Genomic Sci.">
        <title>Complete genome sequence of Syntrophobotulus glycolicus type strain (FlGlyR).</title>
        <authorList>
            <person name="Han C."/>
            <person name="Mwirichia R."/>
            <person name="Chertkov O."/>
            <person name="Held B."/>
            <person name="Lapidus A."/>
            <person name="Nolan M."/>
            <person name="Lucas S."/>
            <person name="Hammon N."/>
            <person name="Deshpande S."/>
            <person name="Cheng J.F."/>
            <person name="Tapia R."/>
            <person name="Goodwin L."/>
            <person name="Pitluck S."/>
            <person name="Huntemann M."/>
            <person name="Liolios K."/>
            <person name="Ivanova N."/>
            <person name="Pagani I."/>
            <person name="Mavromatis K."/>
            <person name="Ovchinikova G."/>
            <person name="Pati A."/>
            <person name="Chen A."/>
            <person name="Palaniappan K."/>
            <person name="Land M."/>
            <person name="Hauser L."/>
            <person name="Brambilla E.M."/>
            <person name="Rohde M."/>
            <person name="Spring S."/>
            <person name="Sikorski J."/>
            <person name="Goker M."/>
            <person name="Woyke T."/>
            <person name="Bristow J."/>
            <person name="Eisen J.A."/>
            <person name="Markowitz V."/>
            <person name="Hugenholtz P."/>
            <person name="Kyrpides N.C."/>
            <person name="Klenk H.P."/>
            <person name="Detter J.C."/>
        </authorList>
    </citation>
    <scope>NUCLEOTIDE SEQUENCE [LARGE SCALE GENOMIC DNA]</scope>
    <source>
        <strain evidence="12">DSM 8271 / FlGlyR</strain>
    </source>
</reference>
<comment type="catalytic activity">
    <reaction evidence="8">
        <text>fluoride(in) = fluoride(out)</text>
        <dbReference type="Rhea" id="RHEA:76159"/>
        <dbReference type="ChEBI" id="CHEBI:17051"/>
    </reaction>
    <physiologicalReaction direction="left-to-right" evidence="8">
        <dbReference type="Rhea" id="RHEA:76160"/>
    </physiologicalReaction>
</comment>
<dbReference type="HAMAP" id="MF_00454">
    <property type="entry name" value="FluC"/>
    <property type="match status" value="1"/>
</dbReference>
<proteinExistence type="inferred from homology"/>
<organism evidence="11 12">
    <name type="scientific">Syntrophobotulus glycolicus (strain DSM 8271 / FlGlyR)</name>
    <dbReference type="NCBI Taxonomy" id="645991"/>
    <lineage>
        <taxon>Bacteria</taxon>
        <taxon>Bacillati</taxon>
        <taxon>Bacillota</taxon>
        <taxon>Clostridia</taxon>
        <taxon>Eubacteriales</taxon>
        <taxon>Desulfitobacteriaceae</taxon>
        <taxon>Syntrophobotulus</taxon>
    </lineage>
</organism>
<keyword evidence="12" id="KW-1185">Reference proteome</keyword>
<evidence type="ECO:0000256" key="6">
    <source>
        <dbReference type="ARBA" id="ARBA00023303"/>
    </source>
</evidence>
<dbReference type="KEGG" id="sgy:Sgly_3309"/>